<keyword evidence="6" id="KW-0539">Nucleus</keyword>
<keyword evidence="5" id="KW-0508">mRNA splicing</keyword>
<evidence type="ECO:0000313" key="10">
    <source>
        <dbReference type="Proteomes" id="UP000572268"/>
    </source>
</evidence>
<dbReference type="GO" id="GO:0045292">
    <property type="term" value="P:mRNA cis splicing, via spliceosome"/>
    <property type="evidence" value="ECO:0007669"/>
    <property type="project" value="InterPro"/>
</dbReference>
<dbReference type="InterPro" id="IPR022030">
    <property type="entry name" value="SF3A1_dom"/>
</dbReference>
<dbReference type="InterPro" id="IPR045146">
    <property type="entry name" value="SF3A1"/>
</dbReference>
<feature type="domain" description="SURP motif" evidence="8">
    <location>
        <begin position="40"/>
        <end position="82"/>
    </location>
</feature>
<evidence type="ECO:0000259" key="8">
    <source>
        <dbReference type="PROSITE" id="PS50128"/>
    </source>
</evidence>
<protein>
    <submittedName>
        <fullName evidence="9">Splicing factor 3a, subunit 1</fullName>
    </submittedName>
</protein>
<dbReference type="PANTHER" id="PTHR15316">
    <property type="entry name" value="SPLICEOSOME ASSOCIATED PROTEIN 114/SWAP SPLICING FACTOR-RELATED"/>
    <property type="match status" value="1"/>
</dbReference>
<dbReference type="PANTHER" id="PTHR15316:SF1">
    <property type="entry name" value="SPLICING FACTOR 3A SUBUNIT 1"/>
    <property type="match status" value="1"/>
</dbReference>
<dbReference type="FunFam" id="1.10.10.790:FF:000002">
    <property type="entry name" value="Splicing factor 3A subunit 1"/>
    <property type="match status" value="1"/>
</dbReference>
<dbReference type="EMBL" id="JABANN010000085">
    <property type="protein sequence ID" value="KAF4672159.1"/>
    <property type="molecule type" value="Genomic_DNA"/>
</dbReference>
<evidence type="ECO:0000256" key="7">
    <source>
        <dbReference type="SAM" id="MobiDB-lite"/>
    </source>
</evidence>
<dbReference type="InterPro" id="IPR035967">
    <property type="entry name" value="SWAP/Surp_sf"/>
</dbReference>
<dbReference type="InterPro" id="IPR001130">
    <property type="entry name" value="TatD-like"/>
</dbReference>
<dbReference type="InterPro" id="IPR000061">
    <property type="entry name" value="Surp"/>
</dbReference>
<name>A0A7J6MKP4_PEROL</name>
<dbReference type="GO" id="GO:0071004">
    <property type="term" value="C:U2-type prespliceosome"/>
    <property type="evidence" value="ECO:0007669"/>
    <property type="project" value="TreeGrafter"/>
</dbReference>
<accession>A0A7J6MKP4</accession>
<feature type="region of interest" description="Disordered" evidence="7">
    <location>
        <begin position="520"/>
        <end position="591"/>
    </location>
</feature>
<dbReference type="GO" id="GO:0000381">
    <property type="term" value="P:regulation of alternative mRNA splicing, via spliceosome"/>
    <property type="evidence" value="ECO:0007669"/>
    <property type="project" value="TreeGrafter"/>
</dbReference>
<evidence type="ECO:0000256" key="3">
    <source>
        <dbReference type="ARBA" id="ARBA00022728"/>
    </source>
</evidence>
<dbReference type="SUPFAM" id="SSF51556">
    <property type="entry name" value="Metallo-dependent hydrolases"/>
    <property type="match status" value="1"/>
</dbReference>
<dbReference type="Gene3D" id="3.20.20.140">
    <property type="entry name" value="Metal-dependent hydrolases"/>
    <property type="match status" value="1"/>
</dbReference>
<dbReference type="Pfam" id="PF01026">
    <property type="entry name" value="TatD_DNase"/>
    <property type="match status" value="1"/>
</dbReference>
<dbReference type="FunFam" id="1.10.10.790:FF:000001">
    <property type="entry name" value="Splicing factor 3a, subunit 1"/>
    <property type="match status" value="1"/>
</dbReference>
<dbReference type="InterPro" id="IPR032466">
    <property type="entry name" value="Metal_Hydrolase"/>
</dbReference>
<keyword evidence="2" id="KW-0507">mRNA processing</keyword>
<feature type="compositionally biased region" description="Pro residues" evidence="7">
    <location>
        <begin position="527"/>
        <end position="542"/>
    </location>
</feature>
<feature type="domain" description="SURP motif" evidence="8">
    <location>
        <begin position="155"/>
        <end position="197"/>
    </location>
</feature>
<comment type="caution">
    <text evidence="9">The sequence shown here is derived from an EMBL/GenBank/DDBJ whole genome shotgun (WGS) entry which is preliminary data.</text>
</comment>
<dbReference type="Pfam" id="PF01805">
    <property type="entry name" value="Surp"/>
    <property type="match status" value="2"/>
</dbReference>
<reference evidence="9 10" key="1">
    <citation type="submission" date="2020-04" db="EMBL/GenBank/DDBJ databases">
        <title>Perkinsus olseni comparative genomics.</title>
        <authorList>
            <person name="Bogema D.R."/>
        </authorList>
    </citation>
    <scope>NUCLEOTIDE SEQUENCE [LARGE SCALE GENOMIC DNA]</scope>
    <source>
        <strain evidence="9">ATCC PRA-31</strain>
    </source>
</reference>
<gene>
    <name evidence="9" type="primary">SF3A1</name>
    <name evidence="9" type="ORF">FOL46_009392</name>
</gene>
<dbReference type="GO" id="GO:0071013">
    <property type="term" value="C:catalytic step 2 spliceosome"/>
    <property type="evidence" value="ECO:0007669"/>
    <property type="project" value="TreeGrafter"/>
</dbReference>
<dbReference type="Pfam" id="PF12230">
    <property type="entry name" value="PRP21_like_P"/>
    <property type="match status" value="1"/>
</dbReference>
<proteinExistence type="predicted"/>
<evidence type="ECO:0000256" key="2">
    <source>
        <dbReference type="ARBA" id="ARBA00022664"/>
    </source>
</evidence>
<evidence type="ECO:0000256" key="5">
    <source>
        <dbReference type="ARBA" id="ARBA00023187"/>
    </source>
</evidence>
<keyword evidence="4" id="KW-0677">Repeat</keyword>
<evidence type="ECO:0000256" key="1">
    <source>
        <dbReference type="ARBA" id="ARBA00004123"/>
    </source>
</evidence>
<evidence type="ECO:0000256" key="4">
    <source>
        <dbReference type="ARBA" id="ARBA00022737"/>
    </source>
</evidence>
<feature type="compositionally biased region" description="Basic and acidic residues" evidence="7">
    <location>
        <begin position="103"/>
        <end position="118"/>
    </location>
</feature>
<dbReference type="GO" id="GO:0016788">
    <property type="term" value="F:hydrolase activity, acting on ester bonds"/>
    <property type="evidence" value="ECO:0007669"/>
    <property type="project" value="InterPro"/>
</dbReference>
<dbReference type="SMART" id="SM00648">
    <property type="entry name" value="SWAP"/>
    <property type="match status" value="2"/>
</dbReference>
<feature type="compositionally biased region" description="Basic residues" evidence="7">
    <location>
        <begin position="567"/>
        <end position="578"/>
    </location>
</feature>
<dbReference type="SUPFAM" id="SSF109905">
    <property type="entry name" value="Surp module (SWAP domain)"/>
    <property type="match status" value="2"/>
</dbReference>
<comment type="subcellular location">
    <subcellularLocation>
        <location evidence="1">Nucleus</location>
    </subcellularLocation>
</comment>
<dbReference type="GO" id="GO:0003723">
    <property type="term" value="F:RNA binding"/>
    <property type="evidence" value="ECO:0007669"/>
    <property type="project" value="InterPro"/>
</dbReference>
<dbReference type="GO" id="GO:0005686">
    <property type="term" value="C:U2 snRNP"/>
    <property type="evidence" value="ECO:0007669"/>
    <property type="project" value="UniProtKB-ARBA"/>
</dbReference>
<dbReference type="Gene3D" id="1.10.10.790">
    <property type="entry name" value="Surp module"/>
    <property type="match status" value="2"/>
</dbReference>
<dbReference type="PROSITE" id="PS50128">
    <property type="entry name" value="SURP"/>
    <property type="match status" value="2"/>
</dbReference>
<feature type="region of interest" description="Disordered" evidence="7">
    <location>
        <begin position="359"/>
        <end position="378"/>
    </location>
</feature>
<organism evidence="9 10">
    <name type="scientific">Perkinsus olseni</name>
    <name type="common">Perkinsus atlanticus</name>
    <dbReference type="NCBI Taxonomy" id="32597"/>
    <lineage>
        <taxon>Eukaryota</taxon>
        <taxon>Sar</taxon>
        <taxon>Alveolata</taxon>
        <taxon>Perkinsozoa</taxon>
        <taxon>Perkinsea</taxon>
        <taxon>Perkinsida</taxon>
        <taxon>Perkinsidae</taxon>
        <taxon>Perkinsus</taxon>
    </lineage>
</organism>
<feature type="region of interest" description="Disordered" evidence="7">
    <location>
        <begin position="93"/>
        <end position="118"/>
    </location>
</feature>
<keyword evidence="3" id="KW-0747">Spliceosome</keyword>
<dbReference type="Proteomes" id="UP000572268">
    <property type="component" value="Unassembled WGS sequence"/>
</dbReference>
<evidence type="ECO:0000313" key="9">
    <source>
        <dbReference type="EMBL" id="KAF4672159.1"/>
    </source>
</evidence>
<dbReference type="AlphaFoldDB" id="A0A7J6MKP4"/>
<evidence type="ECO:0000256" key="6">
    <source>
        <dbReference type="ARBA" id="ARBA00023242"/>
    </source>
</evidence>
<sequence>MSSAAVQSAARAAMELAKGRAGAQQNDALLIYPPADIKSVIDKTAEFVAKHGDEFERRVMVQQAKQAKFVFLTPGNPYRRYYEHRVAELRGGVQGESGPAMPKELEDYKKQEEEKRRKREERKMLMDGLAKEVKPPPPDVYTVDHPFIAPIDMDIIKITAQFTAKNGNRFLQGLAARESRNPQFDFVKPNHPLFGYFQALVDSYTRALLPPPDDLERLKAYSQNKSAVVDRVMGRFQYDQQEARRKADKEQREKEERAQMAAVDWHAFVVVETIDFKPEDDELPLPPPILGTTGKRPLTEAPQTLVGSAEAARAVITKEKAVTGEGPSFVQEEEEMEIEEEGEEMQMDDIPPEMLKTTDRAARAEVEREEEEQPAESLPLPELAPAPAVVRTDYHRKPKRAVESSEDENRLVKCPITGQMVRAGELSEHLRVVLLDPKWKEQKEKVLDRARQDTNYDQVNIESNLASFIIKRPDLFGTVEEEIEHQASVAAEQSMMTASYDAGPQASNVTDAANQMPGLFGMRGPMPGMPPLPPQRSMPPIPASQQPPAKKAKKKHSMGGSGQCNGKKGKGGKGKGKGKGGPPRRPMRSGDVRYNQSFQNECNVNSDIAVPPPPETQIFWDAHCHLDWIMLKSHMGRAINRNRIAVRMDLQLPLLDTFASDNFGESFGGCVIAGFGLSTVHSTVEILEFSKTANFLKDKVFGAFGCHPHCCEEYSEEFEQAIVDATSHPRAVALGECGLDYFGGGGNVAKDVQRRVFATQLNLQPVKDGMPVVLHLRCAETDSFNIMKQHLPRDHPYVIRCSRWFARRGSVVDERIRSS</sequence>